<dbReference type="SMART" id="SM00239">
    <property type="entry name" value="C2"/>
    <property type="match status" value="1"/>
</dbReference>
<feature type="domain" description="C2" evidence="1">
    <location>
        <begin position="218"/>
        <end position="341"/>
    </location>
</feature>
<dbReference type="InterPro" id="IPR000008">
    <property type="entry name" value="C2_dom"/>
</dbReference>
<reference evidence="3" key="1">
    <citation type="submission" date="2023-03" db="EMBL/GenBank/DDBJ databases">
        <authorList>
            <person name="Steffen K."/>
            <person name="Cardenas P."/>
        </authorList>
    </citation>
    <scope>NUCLEOTIDE SEQUENCE</scope>
</reference>
<dbReference type="GO" id="GO:0035091">
    <property type="term" value="F:phosphatidylinositol binding"/>
    <property type="evidence" value="ECO:0007669"/>
    <property type="project" value="InterPro"/>
</dbReference>
<evidence type="ECO:0000313" key="4">
    <source>
        <dbReference type="Proteomes" id="UP001174909"/>
    </source>
</evidence>
<dbReference type="Pfam" id="PF00787">
    <property type="entry name" value="PX"/>
    <property type="match status" value="1"/>
</dbReference>
<dbReference type="Gene3D" id="3.30.1520.10">
    <property type="entry name" value="Phox-like domain"/>
    <property type="match status" value="1"/>
</dbReference>
<evidence type="ECO:0000259" key="1">
    <source>
        <dbReference type="PROSITE" id="PS50004"/>
    </source>
</evidence>
<dbReference type="GO" id="GO:0042043">
    <property type="term" value="F:neurexin family protein binding"/>
    <property type="evidence" value="ECO:0007669"/>
    <property type="project" value="TreeGrafter"/>
</dbReference>
<accession>A0AA35T2J4</accession>
<dbReference type="Proteomes" id="UP001174909">
    <property type="component" value="Unassembled WGS sequence"/>
</dbReference>
<name>A0AA35T2J4_GEOBA</name>
<dbReference type="InterPro" id="IPR036871">
    <property type="entry name" value="PX_dom_sf"/>
</dbReference>
<dbReference type="PROSITE" id="PS50004">
    <property type="entry name" value="C2"/>
    <property type="match status" value="1"/>
</dbReference>
<dbReference type="InterPro" id="IPR035892">
    <property type="entry name" value="C2_domain_sf"/>
</dbReference>
<dbReference type="GO" id="GO:0006887">
    <property type="term" value="P:exocytosis"/>
    <property type="evidence" value="ECO:0007669"/>
    <property type="project" value="TreeGrafter"/>
</dbReference>
<dbReference type="AlphaFoldDB" id="A0AA35T2J4"/>
<dbReference type="InterPro" id="IPR001683">
    <property type="entry name" value="PX_dom"/>
</dbReference>
<dbReference type="PRINTS" id="PR00360">
    <property type="entry name" value="C2DOMAIN"/>
</dbReference>
<dbReference type="Gene3D" id="2.60.40.150">
    <property type="entry name" value="C2 domain"/>
    <property type="match status" value="1"/>
</dbReference>
<evidence type="ECO:0000313" key="3">
    <source>
        <dbReference type="EMBL" id="CAI8040303.1"/>
    </source>
</evidence>
<organism evidence="3 4">
    <name type="scientific">Geodia barretti</name>
    <name type="common">Barrett's horny sponge</name>
    <dbReference type="NCBI Taxonomy" id="519541"/>
    <lineage>
        <taxon>Eukaryota</taxon>
        <taxon>Metazoa</taxon>
        <taxon>Porifera</taxon>
        <taxon>Demospongiae</taxon>
        <taxon>Heteroscleromorpha</taxon>
        <taxon>Tetractinellida</taxon>
        <taxon>Astrophorina</taxon>
        <taxon>Geodiidae</taxon>
        <taxon>Geodia</taxon>
    </lineage>
</organism>
<protein>
    <submittedName>
        <fullName evidence="3">Phosphatidylinositol 4-phosphate 3-kinase C2 domain-containing subunit alpha</fullName>
    </submittedName>
</protein>
<dbReference type="SMART" id="SM00312">
    <property type="entry name" value="PX"/>
    <property type="match status" value="1"/>
</dbReference>
<evidence type="ECO:0000259" key="2">
    <source>
        <dbReference type="PROSITE" id="PS50195"/>
    </source>
</evidence>
<dbReference type="EMBL" id="CASHTH010003101">
    <property type="protein sequence ID" value="CAI8040303.1"/>
    <property type="molecule type" value="Genomic_DNA"/>
</dbReference>
<dbReference type="Pfam" id="PF00168">
    <property type="entry name" value="C2"/>
    <property type="match status" value="1"/>
</dbReference>
<proteinExistence type="predicted"/>
<dbReference type="PROSITE" id="PS50195">
    <property type="entry name" value="PX"/>
    <property type="match status" value="1"/>
</dbReference>
<dbReference type="SUPFAM" id="SSF49562">
    <property type="entry name" value="C2 domain (Calcium/lipid-binding domain, CaLB)"/>
    <property type="match status" value="1"/>
</dbReference>
<feature type="domain" description="PX" evidence="2">
    <location>
        <begin position="85"/>
        <end position="201"/>
    </location>
</feature>
<dbReference type="PANTHER" id="PTHR45716:SF2">
    <property type="entry name" value="BITESIZE, ISOFORM I"/>
    <property type="match status" value="1"/>
</dbReference>
<gene>
    <name evidence="3" type="ORF">GBAR_LOCUS22468</name>
</gene>
<keyword evidence="4" id="KW-1185">Reference proteome</keyword>
<sequence length="358" mass="40570">MLPSGLVELSSADDVLYVRDALLPGRSDAEATYAFTKHIGDSLGSMATQINFFIHNLAQLKFSSPQAPPTLLTFVPQAYSIETDGRISCAVIVAYYMKYYPDAHAVYQIQVTRPQVSMTMLFRRYREFDELHCRLTLCFPGDELPGFPGKTYIPGKSRARETVERRLSELNKYISLLLRMEARISESDVVYTFFHCLIRDEQEKTRMEEESGNEGGAVAGKVKVHLMYDRKRESLSVMIRHVTDLVPREGTDTADPYVKMYLKPDVAKTTKQKTKIARRTLHPTYNETFTYKVPHQALSERSLELSVWDASILLNKQCLAVATVDLSTLQSELTSGCGRWVELHSLSQAPPTHLENTT</sequence>
<dbReference type="SUPFAM" id="SSF64268">
    <property type="entry name" value="PX domain"/>
    <property type="match status" value="1"/>
</dbReference>
<comment type="caution">
    <text evidence="3">The sequence shown here is derived from an EMBL/GenBank/DDBJ whole genome shotgun (WGS) entry which is preliminary data.</text>
</comment>
<dbReference type="PANTHER" id="PTHR45716">
    <property type="entry name" value="BITESIZE, ISOFORM I"/>
    <property type="match status" value="1"/>
</dbReference>